<dbReference type="EMBL" id="JACIBY010000001">
    <property type="protein sequence ID" value="MBB3836366.1"/>
    <property type="molecule type" value="Genomic_DNA"/>
</dbReference>
<dbReference type="NCBIfam" id="TIGR02937">
    <property type="entry name" value="sigma70-ECF"/>
    <property type="match status" value="1"/>
</dbReference>
<keyword evidence="4" id="KW-0804">Transcription</keyword>
<dbReference type="Gene3D" id="1.10.1740.10">
    <property type="match status" value="1"/>
</dbReference>
<dbReference type="InterPro" id="IPR036388">
    <property type="entry name" value="WH-like_DNA-bd_sf"/>
</dbReference>
<name>A0A7W5ZII6_9BACT</name>
<dbReference type="InterPro" id="IPR013324">
    <property type="entry name" value="RNA_pol_sigma_r3/r4-like"/>
</dbReference>
<evidence type="ECO:0000259" key="6">
    <source>
        <dbReference type="Pfam" id="PF08281"/>
    </source>
</evidence>
<evidence type="ECO:0000313" key="8">
    <source>
        <dbReference type="Proteomes" id="UP000541352"/>
    </source>
</evidence>
<dbReference type="CDD" id="cd06171">
    <property type="entry name" value="Sigma70_r4"/>
    <property type="match status" value="1"/>
</dbReference>
<gene>
    <name evidence="7" type="ORF">FHS57_000348</name>
</gene>
<evidence type="ECO:0000313" key="7">
    <source>
        <dbReference type="EMBL" id="MBB3836366.1"/>
    </source>
</evidence>
<comment type="caution">
    <text evidence="7">The sequence shown here is derived from an EMBL/GenBank/DDBJ whole genome shotgun (WGS) entry which is preliminary data.</text>
</comment>
<dbReference type="GO" id="GO:0006352">
    <property type="term" value="P:DNA-templated transcription initiation"/>
    <property type="evidence" value="ECO:0007669"/>
    <property type="project" value="InterPro"/>
</dbReference>
<dbReference type="InterPro" id="IPR014284">
    <property type="entry name" value="RNA_pol_sigma-70_dom"/>
</dbReference>
<dbReference type="Proteomes" id="UP000541352">
    <property type="component" value="Unassembled WGS sequence"/>
</dbReference>
<reference evidence="7 8" key="1">
    <citation type="submission" date="2020-08" db="EMBL/GenBank/DDBJ databases">
        <title>Genomic Encyclopedia of Type Strains, Phase IV (KMG-IV): sequencing the most valuable type-strain genomes for metagenomic binning, comparative biology and taxonomic classification.</title>
        <authorList>
            <person name="Goeker M."/>
        </authorList>
    </citation>
    <scope>NUCLEOTIDE SEQUENCE [LARGE SCALE GENOMIC DNA]</scope>
    <source>
        <strain evidence="7 8">DSM 17976</strain>
    </source>
</reference>
<dbReference type="PANTHER" id="PTHR43133">
    <property type="entry name" value="RNA POLYMERASE ECF-TYPE SIGMA FACTO"/>
    <property type="match status" value="1"/>
</dbReference>
<dbReference type="Pfam" id="PF08281">
    <property type="entry name" value="Sigma70_r4_2"/>
    <property type="match status" value="1"/>
</dbReference>
<keyword evidence="8" id="KW-1185">Reference proteome</keyword>
<dbReference type="GO" id="GO:0016987">
    <property type="term" value="F:sigma factor activity"/>
    <property type="evidence" value="ECO:0007669"/>
    <property type="project" value="UniProtKB-KW"/>
</dbReference>
<evidence type="ECO:0000256" key="4">
    <source>
        <dbReference type="ARBA" id="ARBA00023163"/>
    </source>
</evidence>
<evidence type="ECO:0000259" key="5">
    <source>
        <dbReference type="Pfam" id="PF04542"/>
    </source>
</evidence>
<dbReference type="InterPro" id="IPR013249">
    <property type="entry name" value="RNA_pol_sigma70_r4_t2"/>
</dbReference>
<protein>
    <submittedName>
        <fullName evidence="7">RNA polymerase sigma factor (Sigma-70 family)</fullName>
    </submittedName>
</protein>
<dbReference type="GO" id="GO:0003677">
    <property type="term" value="F:DNA binding"/>
    <property type="evidence" value="ECO:0007669"/>
    <property type="project" value="InterPro"/>
</dbReference>
<organism evidence="7 8">
    <name type="scientific">Runella defluvii</name>
    <dbReference type="NCBI Taxonomy" id="370973"/>
    <lineage>
        <taxon>Bacteria</taxon>
        <taxon>Pseudomonadati</taxon>
        <taxon>Bacteroidota</taxon>
        <taxon>Cytophagia</taxon>
        <taxon>Cytophagales</taxon>
        <taxon>Spirosomataceae</taxon>
        <taxon>Runella</taxon>
    </lineage>
</organism>
<feature type="domain" description="RNA polymerase sigma-70 region 2" evidence="5">
    <location>
        <begin position="21"/>
        <end position="88"/>
    </location>
</feature>
<evidence type="ECO:0000256" key="1">
    <source>
        <dbReference type="ARBA" id="ARBA00010641"/>
    </source>
</evidence>
<dbReference type="InterPro" id="IPR039425">
    <property type="entry name" value="RNA_pol_sigma-70-like"/>
</dbReference>
<proteinExistence type="inferred from homology"/>
<feature type="domain" description="RNA polymerase sigma factor 70 region 4 type 2" evidence="6">
    <location>
        <begin position="119"/>
        <end position="171"/>
    </location>
</feature>
<keyword evidence="2" id="KW-0805">Transcription regulation</keyword>
<accession>A0A7W5ZII6</accession>
<evidence type="ECO:0000256" key="3">
    <source>
        <dbReference type="ARBA" id="ARBA00023082"/>
    </source>
</evidence>
<dbReference type="PANTHER" id="PTHR43133:SF46">
    <property type="entry name" value="RNA POLYMERASE SIGMA-70 FACTOR ECF SUBFAMILY"/>
    <property type="match status" value="1"/>
</dbReference>
<dbReference type="Pfam" id="PF04542">
    <property type="entry name" value="Sigma70_r2"/>
    <property type="match status" value="1"/>
</dbReference>
<dbReference type="InterPro" id="IPR013325">
    <property type="entry name" value="RNA_pol_sigma_r2"/>
</dbReference>
<keyword evidence="3" id="KW-0731">Sigma factor</keyword>
<dbReference type="AlphaFoldDB" id="A0A7W5ZII6"/>
<sequence length="190" mass="22949">MDETQLWKGFLNADQKAFEGLFKKYYRPLYLYGYKIVRNTQLLDDCIQDLFFELWTSKERLGEVTSVKGYLFKALKFKLTRELRKENRFDAIEEEPNEWFEISHESWLIEQQTDHEQKERLTHLISQLTKRQQEALYLRFFSQLNYDEIAEVMKLTYQAVVNLIYKSVKFLREHLVPFLILLIQASLGVF</sequence>
<dbReference type="SUPFAM" id="SSF88659">
    <property type="entry name" value="Sigma3 and sigma4 domains of RNA polymerase sigma factors"/>
    <property type="match status" value="1"/>
</dbReference>
<dbReference type="SUPFAM" id="SSF88946">
    <property type="entry name" value="Sigma2 domain of RNA polymerase sigma factors"/>
    <property type="match status" value="1"/>
</dbReference>
<dbReference type="Gene3D" id="1.10.10.10">
    <property type="entry name" value="Winged helix-like DNA-binding domain superfamily/Winged helix DNA-binding domain"/>
    <property type="match status" value="1"/>
</dbReference>
<comment type="similarity">
    <text evidence="1">Belongs to the sigma-70 factor family. ECF subfamily.</text>
</comment>
<dbReference type="RefSeq" id="WP_183971128.1">
    <property type="nucleotide sequence ID" value="NZ_JACIBY010000001.1"/>
</dbReference>
<evidence type="ECO:0000256" key="2">
    <source>
        <dbReference type="ARBA" id="ARBA00023015"/>
    </source>
</evidence>
<dbReference type="InterPro" id="IPR007627">
    <property type="entry name" value="RNA_pol_sigma70_r2"/>
</dbReference>